<comment type="subcellular location">
    <subcellularLocation>
        <location evidence="1">Membrane</location>
        <topology evidence="1">Multi-pass membrane protein</topology>
    </subcellularLocation>
</comment>
<organism evidence="5">
    <name type="scientific">Magallana gigas</name>
    <name type="common">Pacific oyster</name>
    <name type="synonym">Crassostrea gigas</name>
    <dbReference type="NCBI Taxonomy" id="29159"/>
    <lineage>
        <taxon>Eukaryota</taxon>
        <taxon>Metazoa</taxon>
        <taxon>Spiralia</taxon>
        <taxon>Lophotrochozoa</taxon>
        <taxon>Mollusca</taxon>
        <taxon>Bivalvia</taxon>
        <taxon>Autobranchia</taxon>
        <taxon>Pteriomorphia</taxon>
        <taxon>Ostreida</taxon>
        <taxon>Ostreoidea</taxon>
        <taxon>Ostreidae</taxon>
        <taxon>Magallana</taxon>
    </lineage>
</organism>
<dbReference type="Pfam" id="PF00822">
    <property type="entry name" value="PMP22_Claudin"/>
    <property type="match status" value="1"/>
</dbReference>
<keyword evidence="2" id="KW-0812">Transmembrane</keyword>
<evidence type="ECO:0000256" key="1">
    <source>
        <dbReference type="ARBA" id="ARBA00004141"/>
    </source>
</evidence>
<sequence>MVNCLVITAIICVLVTTVGTIVSFATPNWLSVRVPAGVMNKRVDVCDCSSTDCDCGLWLNCRGGPSSAGSLNNCQWYFANEFAIEKNLPDWFKAVQGLMSCAVASSMLSLLIGLFSLCWSSKGCNPYQATGAFANLTFLLLAVAISLFGAKAYLENKAEVLTDKSRDTDHILLFGWSFWVAVGSTALSLIAKVHIFDILPDGLVEDVAHGV</sequence>
<keyword evidence="3" id="KW-1133">Transmembrane helix</keyword>
<evidence type="ECO:0000256" key="3">
    <source>
        <dbReference type="ARBA" id="ARBA00022989"/>
    </source>
</evidence>
<dbReference type="InterPro" id="IPR004031">
    <property type="entry name" value="PMP22/EMP/MP20/Claudin"/>
</dbReference>
<dbReference type="AlphaFoldDB" id="K1QSP3"/>
<dbReference type="PANTHER" id="PTHR21284">
    <property type="entry name" value="EG:80H7.2 PROTEIN"/>
    <property type="match status" value="1"/>
</dbReference>
<dbReference type="PANTHER" id="PTHR21284:SF12">
    <property type="entry name" value="EG:80H7.2 PROTEIN"/>
    <property type="match status" value="1"/>
</dbReference>
<dbReference type="EMBL" id="JH816257">
    <property type="protein sequence ID" value="EKC34239.1"/>
    <property type="molecule type" value="Genomic_DNA"/>
</dbReference>
<dbReference type="HOGENOM" id="CLU_1305935_0_0_1"/>
<protein>
    <submittedName>
        <fullName evidence="5">Uncharacterized protein</fullName>
    </submittedName>
</protein>
<gene>
    <name evidence="5" type="ORF">CGI_10014185</name>
</gene>
<dbReference type="Gene3D" id="1.20.140.150">
    <property type="match status" value="1"/>
</dbReference>
<dbReference type="InParanoid" id="K1QSP3"/>
<accession>K1QSP3</accession>
<evidence type="ECO:0000256" key="2">
    <source>
        <dbReference type="ARBA" id="ARBA00022692"/>
    </source>
</evidence>
<reference evidence="5" key="1">
    <citation type="journal article" date="2012" name="Nature">
        <title>The oyster genome reveals stress adaptation and complexity of shell formation.</title>
        <authorList>
            <person name="Zhang G."/>
            <person name="Fang X."/>
            <person name="Guo X."/>
            <person name="Li L."/>
            <person name="Luo R."/>
            <person name="Xu F."/>
            <person name="Yang P."/>
            <person name="Zhang L."/>
            <person name="Wang X."/>
            <person name="Qi H."/>
            <person name="Xiong Z."/>
            <person name="Que H."/>
            <person name="Xie Y."/>
            <person name="Holland P.W."/>
            <person name="Paps J."/>
            <person name="Zhu Y."/>
            <person name="Wu F."/>
            <person name="Chen Y."/>
            <person name="Wang J."/>
            <person name="Peng C."/>
            <person name="Meng J."/>
            <person name="Yang L."/>
            <person name="Liu J."/>
            <person name="Wen B."/>
            <person name="Zhang N."/>
            <person name="Huang Z."/>
            <person name="Zhu Q."/>
            <person name="Feng Y."/>
            <person name="Mount A."/>
            <person name="Hedgecock D."/>
            <person name="Xu Z."/>
            <person name="Liu Y."/>
            <person name="Domazet-Loso T."/>
            <person name="Du Y."/>
            <person name="Sun X."/>
            <person name="Zhang S."/>
            <person name="Liu B."/>
            <person name="Cheng P."/>
            <person name="Jiang X."/>
            <person name="Li J."/>
            <person name="Fan D."/>
            <person name="Wang W."/>
            <person name="Fu W."/>
            <person name="Wang T."/>
            <person name="Wang B."/>
            <person name="Zhang J."/>
            <person name="Peng Z."/>
            <person name="Li Y."/>
            <person name="Li N."/>
            <person name="Wang J."/>
            <person name="Chen M."/>
            <person name="He Y."/>
            <person name="Tan F."/>
            <person name="Song X."/>
            <person name="Zheng Q."/>
            <person name="Huang R."/>
            <person name="Yang H."/>
            <person name="Du X."/>
            <person name="Chen L."/>
            <person name="Yang M."/>
            <person name="Gaffney P.M."/>
            <person name="Wang S."/>
            <person name="Luo L."/>
            <person name="She Z."/>
            <person name="Ming Y."/>
            <person name="Huang W."/>
            <person name="Zhang S."/>
            <person name="Huang B."/>
            <person name="Zhang Y."/>
            <person name="Qu T."/>
            <person name="Ni P."/>
            <person name="Miao G."/>
            <person name="Wang J."/>
            <person name="Wang Q."/>
            <person name="Steinberg C.E."/>
            <person name="Wang H."/>
            <person name="Li N."/>
            <person name="Qian L."/>
            <person name="Zhang G."/>
            <person name="Li Y."/>
            <person name="Yang H."/>
            <person name="Liu X."/>
            <person name="Wang J."/>
            <person name="Yin Y."/>
            <person name="Wang J."/>
        </authorList>
    </citation>
    <scope>NUCLEOTIDE SEQUENCE [LARGE SCALE GENOMIC DNA]</scope>
    <source>
        <strain evidence="5">05x7-T-G4-1.051#20</strain>
    </source>
</reference>
<name>K1QSP3_MAGGI</name>
<evidence type="ECO:0000256" key="4">
    <source>
        <dbReference type="ARBA" id="ARBA00023136"/>
    </source>
</evidence>
<evidence type="ECO:0000313" key="5">
    <source>
        <dbReference type="EMBL" id="EKC34239.1"/>
    </source>
</evidence>
<keyword evidence="4" id="KW-0472">Membrane</keyword>
<dbReference type="GO" id="GO:0016020">
    <property type="term" value="C:membrane"/>
    <property type="evidence" value="ECO:0007669"/>
    <property type="project" value="UniProtKB-SubCell"/>
</dbReference>
<proteinExistence type="predicted"/>